<evidence type="ECO:0000313" key="1">
    <source>
        <dbReference type="EMBL" id="HIW93927.1"/>
    </source>
</evidence>
<dbReference type="AlphaFoldDB" id="A0A9D1UN69"/>
<sequence>MNRGAISALLRRYGQPITLRRADGSCVEDYAFVQPIRSTDTLQNLPTPLGIRREDRFLYLGSGSLPVKAGDDQVRCGGIRYDVVQAQPIYIGDAVSHWWAVLVPGEEEV</sequence>
<protein>
    <submittedName>
        <fullName evidence="1">Uncharacterized protein</fullName>
    </submittedName>
</protein>
<reference evidence="1" key="1">
    <citation type="journal article" date="2021" name="PeerJ">
        <title>Extensive microbial diversity within the chicken gut microbiome revealed by metagenomics and culture.</title>
        <authorList>
            <person name="Gilroy R."/>
            <person name="Ravi A."/>
            <person name="Getino M."/>
            <person name="Pursley I."/>
            <person name="Horton D.L."/>
            <person name="Alikhan N.F."/>
            <person name="Baker D."/>
            <person name="Gharbi K."/>
            <person name="Hall N."/>
            <person name="Watson M."/>
            <person name="Adriaenssens E.M."/>
            <person name="Foster-Nyarko E."/>
            <person name="Jarju S."/>
            <person name="Secka A."/>
            <person name="Antonio M."/>
            <person name="Oren A."/>
            <person name="Chaudhuri R.R."/>
            <person name="La Ragione R."/>
            <person name="Hildebrand F."/>
            <person name="Pallen M.J."/>
        </authorList>
    </citation>
    <scope>NUCLEOTIDE SEQUENCE</scope>
    <source>
        <strain evidence="1">ChiGjej6B6-1540</strain>
    </source>
</reference>
<name>A0A9D1UN69_9FIRM</name>
<accession>A0A9D1UN69</accession>
<dbReference type="EMBL" id="DXGA01000106">
    <property type="protein sequence ID" value="HIW93927.1"/>
    <property type="molecule type" value="Genomic_DNA"/>
</dbReference>
<proteinExistence type="predicted"/>
<reference evidence="1" key="2">
    <citation type="submission" date="2021-04" db="EMBL/GenBank/DDBJ databases">
        <authorList>
            <person name="Gilroy R."/>
        </authorList>
    </citation>
    <scope>NUCLEOTIDE SEQUENCE</scope>
    <source>
        <strain evidence="1">ChiGjej6B6-1540</strain>
    </source>
</reference>
<gene>
    <name evidence="1" type="ORF">H9868_05230</name>
</gene>
<organism evidence="1 2">
    <name type="scientific">Candidatus Flavonifractor merdipullorum</name>
    <dbReference type="NCBI Taxonomy" id="2838590"/>
    <lineage>
        <taxon>Bacteria</taxon>
        <taxon>Bacillati</taxon>
        <taxon>Bacillota</taxon>
        <taxon>Clostridia</taxon>
        <taxon>Eubacteriales</taxon>
        <taxon>Oscillospiraceae</taxon>
        <taxon>Flavonifractor</taxon>
    </lineage>
</organism>
<evidence type="ECO:0000313" key="2">
    <source>
        <dbReference type="Proteomes" id="UP000824192"/>
    </source>
</evidence>
<comment type="caution">
    <text evidence="1">The sequence shown here is derived from an EMBL/GenBank/DDBJ whole genome shotgun (WGS) entry which is preliminary data.</text>
</comment>
<dbReference type="Proteomes" id="UP000824192">
    <property type="component" value="Unassembled WGS sequence"/>
</dbReference>